<dbReference type="Proteomes" id="UP001055439">
    <property type="component" value="Chromosome 1"/>
</dbReference>
<reference evidence="1" key="1">
    <citation type="submission" date="2022-05" db="EMBL/GenBank/DDBJ databases">
        <title>The Musa troglodytarum L. genome provides insights into the mechanism of non-climacteric behaviour and enrichment of carotenoids.</title>
        <authorList>
            <person name="Wang J."/>
        </authorList>
    </citation>
    <scope>NUCLEOTIDE SEQUENCE</scope>
    <source>
        <tissue evidence="1">Leaf</tissue>
    </source>
</reference>
<dbReference type="EMBL" id="CP097502">
    <property type="protein sequence ID" value="URD76225.1"/>
    <property type="molecule type" value="Genomic_DNA"/>
</dbReference>
<gene>
    <name evidence="1" type="ORF">MUK42_09830</name>
</gene>
<keyword evidence="2" id="KW-1185">Reference proteome</keyword>
<protein>
    <submittedName>
        <fullName evidence="1">Uncharacterized protein</fullName>
    </submittedName>
</protein>
<proteinExistence type="predicted"/>
<name>A0A9E7EF57_9LILI</name>
<organism evidence="1 2">
    <name type="scientific">Musa troglodytarum</name>
    <name type="common">fe'i banana</name>
    <dbReference type="NCBI Taxonomy" id="320322"/>
    <lineage>
        <taxon>Eukaryota</taxon>
        <taxon>Viridiplantae</taxon>
        <taxon>Streptophyta</taxon>
        <taxon>Embryophyta</taxon>
        <taxon>Tracheophyta</taxon>
        <taxon>Spermatophyta</taxon>
        <taxon>Magnoliopsida</taxon>
        <taxon>Liliopsida</taxon>
        <taxon>Zingiberales</taxon>
        <taxon>Musaceae</taxon>
        <taxon>Musa</taxon>
    </lineage>
</organism>
<accession>A0A9E7EF57</accession>
<evidence type="ECO:0000313" key="2">
    <source>
        <dbReference type="Proteomes" id="UP001055439"/>
    </source>
</evidence>
<evidence type="ECO:0000313" key="1">
    <source>
        <dbReference type="EMBL" id="URD76225.1"/>
    </source>
</evidence>
<dbReference type="AlphaFoldDB" id="A0A9E7EF57"/>
<sequence>MGVYHLPQSVIGKSQHWQHLQEARLFRRCLRHAALIRVGGSHFLSLLWPEMCHVSWSIRVFPFCASVT</sequence>